<accession>A0A0F9FVY2</accession>
<dbReference type="EMBL" id="LAZR01028796">
    <property type="protein sequence ID" value="KKL61510.1"/>
    <property type="molecule type" value="Genomic_DNA"/>
</dbReference>
<keyword evidence="1" id="KW-1133">Transmembrane helix</keyword>
<dbReference type="AlphaFoldDB" id="A0A0F9FVY2"/>
<keyword evidence="1" id="KW-0812">Transmembrane</keyword>
<gene>
    <name evidence="2" type="ORF">LCGC14_2194560</name>
</gene>
<keyword evidence="1" id="KW-0472">Membrane</keyword>
<name>A0A0F9FVY2_9ZZZZ</name>
<comment type="caution">
    <text evidence="2">The sequence shown here is derived from an EMBL/GenBank/DDBJ whole genome shotgun (WGS) entry which is preliminary data.</text>
</comment>
<protein>
    <submittedName>
        <fullName evidence="2">Uncharacterized protein</fullName>
    </submittedName>
</protein>
<feature type="transmembrane region" description="Helical" evidence="1">
    <location>
        <begin position="40"/>
        <end position="59"/>
    </location>
</feature>
<evidence type="ECO:0000256" key="1">
    <source>
        <dbReference type="SAM" id="Phobius"/>
    </source>
</evidence>
<reference evidence="2" key="1">
    <citation type="journal article" date="2015" name="Nature">
        <title>Complex archaea that bridge the gap between prokaryotes and eukaryotes.</title>
        <authorList>
            <person name="Spang A."/>
            <person name="Saw J.H."/>
            <person name="Jorgensen S.L."/>
            <person name="Zaremba-Niedzwiedzka K."/>
            <person name="Martijn J."/>
            <person name="Lind A.E."/>
            <person name="van Eijk R."/>
            <person name="Schleper C."/>
            <person name="Guy L."/>
            <person name="Ettema T.J."/>
        </authorList>
    </citation>
    <scope>NUCLEOTIDE SEQUENCE</scope>
</reference>
<organism evidence="2">
    <name type="scientific">marine sediment metagenome</name>
    <dbReference type="NCBI Taxonomy" id="412755"/>
    <lineage>
        <taxon>unclassified sequences</taxon>
        <taxon>metagenomes</taxon>
        <taxon>ecological metagenomes</taxon>
    </lineage>
</organism>
<evidence type="ECO:0000313" key="2">
    <source>
        <dbReference type="EMBL" id="KKL61510.1"/>
    </source>
</evidence>
<sequence>KMEEFKSKVVSDTKFILLIHLNLDELRKIVNGVKNNKNTINLALILFFFFTIFHSNYLFKASIFYV</sequence>
<proteinExistence type="predicted"/>
<feature type="non-terminal residue" evidence="2">
    <location>
        <position position="1"/>
    </location>
</feature>